<gene>
    <name evidence="2" type="ORF">PG997_012152</name>
</gene>
<name>A0ABR1V561_9PEZI</name>
<dbReference type="SUPFAM" id="SSF52540">
    <property type="entry name" value="P-loop containing nucleoside triphosphate hydrolases"/>
    <property type="match status" value="1"/>
</dbReference>
<comment type="caution">
    <text evidence="2">The sequence shown here is derived from an EMBL/GenBank/DDBJ whole genome shotgun (WGS) entry which is preliminary data.</text>
</comment>
<dbReference type="InterPro" id="IPR027417">
    <property type="entry name" value="P-loop_NTPase"/>
</dbReference>
<protein>
    <recommendedName>
        <fullName evidence="1">NB-ARC domain-containing protein</fullName>
    </recommendedName>
</protein>
<dbReference type="PANTHER" id="PTHR46082">
    <property type="entry name" value="ATP/GTP-BINDING PROTEIN-RELATED"/>
    <property type="match status" value="1"/>
</dbReference>
<dbReference type="InterPro" id="IPR029058">
    <property type="entry name" value="AB_hydrolase_fold"/>
</dbReference>
<dbReference type="SUPFAM" id="SSF48452">
    <property type="entry name" value="TPR-like"/>
    <property type="match status" value="1"/>
</dbReference>
<dbReference type="InterPro" id="IPR011990">
    <property type="entry name" value="TPR-like_helical_dom_sf"/>
</dbReference>
<dbReference type="EMBL" id="JAQQWN010000009">
    <property type="protein sequence ID" value="KAK8065405.1"/>
    <property type="molecule type" value="Genomic_DNA"/>
</dbReference>
<reference evidence="2 3" key="1">
    <citation type="submission" date="2023-01" db="EMBL/GenBank/DDBJ databases">
        <title>Analysis of 21 Apiospora genomes using comparative genomics revels a genus with tremendous synthesis potential of carbohydrate active enzymes and secondary metabolites.</title>
        <authorList>
            <person name="Sorensen T."/>
        </authorList>
    </citation>
    <scope>NUCLEOTIDE SEQUENCE [LARGE SCALE GENOMIC DNA]</scope>
    <source>
        <strain evidence="2 3">CBS 114990</strain>
    </source>
</reference>
<dbReference type="Gene3D" id="3.40.50.300">
    <property type="entry name" value="P-loop containing nucleotide triphosphate hydrolases"/>
    <property type="match status" value="1"/>
</dbReference>
<dbReference type="Gene3D" id="3.40.50.1820">
    <property type="entry name" value="alpha/beta hydrolase"/>
    <property type="match status" value="1"/>
</dbReference>
<dbReference type="RefSeq" id="XP_066662158.1">
    <property type="nucleotide sequence ID" value="XM_066816466.1"/>
</dbReference>
<proteinExistence type="predicted"/>
<feature type="domain" description="NB-ARC" evidence="1">
    <location>
        <begin position="336"/>
        <end position="461"/>
    </location>
</feature>
<dbReference type="Pfam" id="PF13374">
    <property type="entry name" value="TPR_10"/>
    <property type="match status" value="1"/>
</dbReference>
<evidence type="ECO:0000313" key="2">
    <source>
        <dbReference type="EMBL" id="KAK8065405.1"/>
    </source>
</evidence>
<keyword evidence="3" id="KW-1185">Reference proteome</keyword>
<organism evidence="2 3">
    <name type="scientific">Apiospora hydei</name>
    <dbReference type="NCBI Taxonomy" id="1337664"/>
    <lineage>
        <taxon>Eukaryota</taxon>
        <taxon>Fungi</taxon>
        <taxon>Dikarya</taxon>
        <taxon>Ascomycota</taxon>
        <taxon>Pezizomycotina</taxon>
        <taxon>Sordariomycetes</taxon>
        <taxon>Xylariomycetidae</taxon>
        <taxon>Amphisphaeriales</taxon>
        <taxon>Apiosporaceae</taxon>
        <taxon>Apiospora</taxon>
    </lineage>
</organism>
<evidence type="ECO:0000259" key="1">
    <source>
        <dbReference type="Pfam" id="PF00931"/>
    </source>
</evidence>
<dbReference type="Gene3D" id="1.25.40.10">
    <property type="entry name" value="Tetratricopeptide repeat domain"/>
    <property type="match status" value="2"/>
</dbReference>
<dbReference type="SUPFAM" id="SSF53474">
    <property type="entry name" value="alpha/beta-Hydrolases"/>
    <property type="match status" value="1"/>
</dbReference>
<dbReference type="InterPro" id="IPR002182">
    <property type="entry name" value="NB-ARC"/>
</dbReference>
<dbReference type="InterPro" id="IPR053137">
    <property type="entry name" value="NLR-like"/>
</dbReference>
<evidence type="ECO:0000313" key="3">
    <source>
        <dbReference type="Proteomes" id="UP001433268"/>
    </source>
</evidence>
<dbReference type="GeneID" id="92049526"/>
<dbReference type="PANTHER" id="PTHR46082:SF6">
    <property type="entry name" value="AAA+ ATPASE DOMAIN-CONTAINING PROTEIN-RELATED"/>
    <property type="match status" value="1"/>
</dbReference>
<dbReference type="Pfam" id="PF00931">
    <property type="entry name" value="NB-ARC"/>
    <property type="match status" value="1"/>
</dbReference>
<sequence length="1000" mass="113454">MPLRQLVPDPSDESPTEAPKADIVAVHGLNPRSKGDTDHAWDTWRTPEGPAGHLWLREDLPAEVPGARILLYEYNATVVYGQDRGNFVEKASELLEAILVKRRNASETRPIIFLCHSMGGLLVEQALINAHNNPHYTSIKDATSGLVFFATPQRGGEKKKVALGTIASNIARTLDWQKGSSVMEVLKKGSLFSEVLEEHRRHQFPHYDIVSFWGAFDDKKKVVLQDSSRLFLSGDNENIVKLNADHSKVCKFGLDQESRDNLEIVQHNIHQVYEKALKKRNKQRHNETIRMPQYHIPFPRNRNFIGRDQYLVCMKKKLFGYEEDNGEEIYGTPECAKIAIDGLGGVGKTQLALQFTYWVKDNRSKYSIFWVPVMSSESFQQAYSEIGKKVGIIKKGPDKEDPRAPVRDFLNSAEAGNWLLVLDNTDDENTVAGIRDYLPHSDLGLTVCTTRNRSAGTALAGTNLITLPHMSRNDAGNFLRTSLLNQELLDDTRSTMELLQKLEYLPLAISQAAAYLNKTRKTIQRYLSLLQRQQAALMQRNLPDHTRYPQTPNALTLTWVISFNQICDIDPPAAKLLEFISCIEPKAIPRTLLPTLLNSEEITENAIGTLDAYAFLTSREENETRDDLTQNDEMQVDEMQTGKSLNEAVQDVEMQDEDMSDDEDTASDDDLMYDMHSLVHVATKQWVKNQGRTDDAMIKTLQQVEAAWEARGSGPYDIDEKYDLCFRLGKCLSVRHQFHKAIDYFEKVFDRTDVFKRYGNYNPDNSLHFGLGSAYLAIGMPDTAVMLLEPVRDTHVLKRDEDDPERLRCERVLASAYLDDGQIAKAIRILEHVVRVHGILIGTNRLSSIDHQILEGKFLLGRAYLADRRHVAGLNFLRSAVRLYDTIDYEGNDDFDEYETSHLMAQHWLGAAYIANGDSDAAVEVLEHAVSKHEEIHDPEDPYRLMSEKLLGDLYVQREDLKHEGEQLLEHVSSVSYGLAKQHPVRARSEQAYLGYGRAK</sequence>
<dbReference type="Proteomes" id="UP001433268">
    <property type="component" value="Unassembled WGS sequence"/>
</dbReference>
<accession>A0ABR1V561</accession>